<dbReference type="InterPro" id="IPR050560">
    <property type="entry name" value="MYB_TF"/>
</dbReference>
<dbReference type="FunFam" id="1.10.10.60:FF:000010">
    <property type="entry name" value="Transcriptional activator Myb isoform A"/>
    <property type="match status" value="1"/>
</dbReference>
<keyword evidence="3" id="KW-0238">DNA-binding</keyword>
<dbReference type="PROSITE" id="PS50090">
    <property type="entry name" value="MYB_LIKE"/>
    <property type="match status" value="2"/>
</dbReference>
<dbReference type="GO" id="GO:0005634">
    <property type="term" value="C:nucleus"/>
    <property type="evidence" value="ECO:0000318"/>
    <property type="project" value="GO_Central"/>
</dbReference>
<dbReference type="InterPro" id="IPR009057">
    <property type="entry name" value="Homeodomain-like_sf"/>
</dbReference>
<gene>
    <name evidence="8" type="ORF">LSAT_V11C500291700</name>
</gene>
<keyword evidence="4" id="KW-0539">Nucleus</keyword>
<feature type="domain" description="HTH myb-type" evidence="7">
    <location>
        <begin position="245"/>
        <end position="299"/>
    </location>
</feature>
<feature type="compositionally biased region" description="Basic residues" evidence="5">
    <location>
        <begin position="294"/>
        <end position="305"/>
    </location>
</feature>
<organism evidence="8 9">
    <name type="scientific">Lactuca sativa</name>
    <name type="common">Garden lettuce</name>
    <dbReference type="NCBI Taxonomy" id="4236"/>
    <lineage>
        <taxon>Eukaryota</taxon>
        <taxon>Viridiplantae</taxon>
        <taxon>Streptophyta</taxon>
        <taxon>Embryophyta</taxon>
        <taxon>Tracheophyta</taxon>
        <taxon>Spermatophyta</taxon>
        <taxon>Magnoliopsida</taxon>
        <taxon>eudicotyledons</taxon>
        <taxon>Gunneridae</taxon>
        <taxon>Pentapetalae</taxon>
        <taxon>asterids</taxon>
        <taxon>campanulids</taxon>
        <taxon>Asterales</taxon>
        <taxon>Asteraceae</taxon>
        <taxon>Cichorioideae</taxon>
        <taxon>Cichorieae</taxon>
        <taxon>Lactucinae</taxon>
        <taxon>Lactuca</taxon>
    </lineage>
</organism>
<comment type="subcellular location">
    <subcellularLocation>
        <location evidence="1">Nucleus</location>
    </subcellularLocation>
</comment>
<evidence type="ECO:0000256" key="2">
    <source>
        <dbReference type="ARBA" id="ARBA00022737"/>
    </source>
</evidence>
<evidence type="ECO:0000259" key="6">
    <source>
        <dbReference type="PROSITE" id="PS50090"/>
    </source>
</evidence>
<keyword evidence="9" id="KW-1185">Reference proteome</keyword>
<dbReference type="PANTHER" id="PTHR45614:SF218">
    <property type="entry name" value="TRANSCRIPTION FACTOR MYB119-RELATED"/>
    <property type="match status" value="1"/>
</dbReference>
<evidence type="ECO:0000256" key="5">
    <source>
        <dbReference type="SAM" id="MobiDB-lite"/>
    </source>
</evidence>
<dbReference type="PROSITE" id="PS51294">
    <property type="entry name" value="HTH_MYB"/>
    <property type="match status" value="2"/>
</dbReference>
<feature type="compositionally biased region" description="Low complexity" evidence="5">
    <location>
        <begin position="334"/>
        <end position="349"/>
    </location>
</feature>
<keyword evidence="2" id="KW-0677">Repeat</keyword>
<dbReference type="SUPFAM" id="SSF46689">
    <property type="entry name" value="Homeodomain-like"/>
    <property type="match status" value="1"/>
</dbReference>
<evidence type="ECO:0000256" key="4">
    <source>
        <dbReference type="ARBA" id="ARBA00023242"/>
    </source>
</evidence>
<dbReference type="SMART" id="SM00717">
    <property type="entry name" value="SANT"/>
    <property type="match status" value="2"/>
</dbReference>
<accession>A0A9R1VK19</accession>
<protein>
    <submittedName>
        <fullName evidence="8">Uncharacterized protein</fullName>
    </submittedName>
</protein>
<dbReference type="InterPro" id="IPR017930">
    <property type="entry name" value="Myb_dom"/>
</dbReference>
<dbReference type="AlphaFoldDB" id="A0A9R1VK19"/>
<evidence type="ECO:0000313" key="8">
    <source>
        <dbReference type="EMBL" id="KAJ0206217.1"/>
    </source>
</evidence>
<sequence length="453" mass="50648">MGHKNTKRLPPLILFKLYSAMEGGGHTGGFANFANNISWYKSAPPPLTAIDRFLWGQTPTQIDQTQNLEISEALITADDVSGLSCLSGGVNAQSGICFAPCLPMATNDVFTNDIGECLTWEELKNYPNYDTKHGVNQVEVVKPVKISRDSTKQSKGGNTSKVLIKGQWTDEEDRLHFNAFDLLCSRFQVVFRVTNDEFSPFFMNKLSKLIGLVNQYGITKWAVIAEKMTGRAGKQCRERWRNHLRPDIKKDTWNEEEERMLIDAHQKVGNRWAEIAKMIPGRTENAIKNQWNATKRRQNSSRKSKRNDAKNRKSQSSLLQDYIRSKTTNPNLASSSSSSSSTTTTTTTSGATPESSIIILPELTHPNPNDSDPSLEITNSYDDELSFMQTFFHTTTTNTSNESKSLTTNDRLGFSGNLRSGFCSSSSTLHDENSIMYLNNCPEDDILETPIGV</sequence>
<feature type="domain" description="Myb-like" evidence="6">
    <location>
        <begin position="245"/>
        <end position="295"/>
    </location>
</feature>
<evidence type="ECO:0000313" key="9">
    <source>
        <dbReference type="Proteomes" id="UP000235145"/>
    </source>
</evidence>
<evidence type="ECO:0000259" key="7">
    <source>
        <dbReference type="PROSITE" id="PS51294"/>
    </source>
</evidence>
<evidence type="ECO:0000256" key="1">
    <source>
        <dbReference type="ARBA" id="ARBA00004123"/>
    </source>
</evidence>
<dbReference type="Pfam" id="PF00249">
    <property type="entry name" value="Myb_DNA-binding"/>
    <property type="match status" value="2"/>
</dbReference>
<dbReference type="GO" id="GO:0000978">
    <property type="term" value="F:RNA polymerase II cis-regulatory region sequence-specific DNA binding"/>
    <property type="evidence" value="ECO:0000318"/>
    <property type="project" value="GO_Central"/>
</dbReference>
<evidence type="ECO:0000256" key="3">
    <source>
        <dbReference type="ARBA" id="ARBA00023125"/>
    </source>
</evidence>
<feature type="compositionally biased region" description="Polar residues" evidence="5">
    <location>
        <begin position="314"/>
        <end position="333"/>
    </location>
</feature>
<proteinExistence type="predicted"/>
<dbReference type="PANTHER" id="PTHR45614">
    <property type="entry name" value="MYB PROTEIN-RELATED"/>
    <property type="match status" value="1"/>
</dbReference>
<dbReference type="GO" id="GO:0006355">
    <property type="term" value="P:regulation of DNA-templated transcription"/>
    <property type="evidence" value="ECO:0000318"/>
    <property type="project" value="GO_Central"/>
</dbReference>
<dbReference type="Gene3D" id="1.10.10.60">
    <property type="entry name" value="Homeodomain-like"/>
    <property type="match status" value="2"/>
</dbReference>
<reference evidence="8 9" key="1">
    <citation type="journal article" date="2017" name="Nat. Commun.">
        <title>Genome assembly with in vitro proximity ligation data and whole-genome triplication in lettuce.</title>
        <authorList>
            <person name="Reyes-Chin-Wo S."/>
            <person name="Wang Z."/>
            <person name="Yang X."/>
            <person name="Kozik A."/>
            <person name="Arikit S."/>
            <person name="Song C."/>
            <person name="Xia L."/>
            <person name="Froenicke L."/>
            <person name="Lavelle D.O."/>
            <person name="Truco M.J."/>
            <person name="Xia R."/>
            <person name="Zhu S."/>
            <person name="Xu C."/>
            <person name="Xu H."/>
            <person name="Xu X."/>
            <person name="Cox K."/>
            <person name="Korf I."/>
            <person name="Meyers B.C."/>
            <person name="Michelmore R.W."/>
        </authorList>
    </citation>
    <scope>NUCLEOTIDE SEQUENCE [LARGE SCALE GENOMIC DNA]</scope>
    <source>
        <strain evidence="9">cv. Salinas</strain>
        <tissue evidence="8">Seedlings</tissue>
    </source>
</reference>
<feature type="domain" description="HTH myb-type" evidence="7">
    <location>
        <begin position="208"/>
        <end position="244"/>
    </location>
</feature>
<dbReference type="GO" id="GO:0000981">
    <property type="term" value="F:DNA-binding transcription factor activity, RNA polymerase II-specific"/>
    <property type="evidence" value="ECO:0000318"/>
    <property type="project" value="GO_Central"/>
</dbReference>
<feature type="region of interest" description="Disordered" evidence="5">
    <location>
        <begin position="283"/>
        <end position="355"/>
    </location>
</feature>
<dbReference type="EMBL" id="NBSK02000005">
    <property type="protein sequence ID" value="KAJ0206217.1"/>
    <property type="molecule type" value="Genomic_DNA"/>
</dbReference>
<dbReference type="InterPro" id="IPR001005">
    <property type="entry name" value="SANT/Myb"/>
</dbReference>
<dbReference type="CDD" id="cd00167">
    <property type="entry name" value="SANT"/>
    <property type="match status" value="2"/>
</dbReference>
<name>A0A9R1VK19_LACSA</name>
<dbReference type="Proteomes" id="UP000235145">
    <property type="component" value="Unassembled WGS sequence"/>
</dbReference>
<comment type="caution">
    <text evidence="8">The sequence shown here is derived from an EMBL/GenBank/DDBJ whole genome shotgun (WGS) entry which is preliminary data.</text>
</comment>
<feature type="domain" description="Myb-like" evidence="6">
    <location>
        <begin position="209"/>
        <end position="244"/>
    </location>
</feature>